<gene>
    <name evidence="4" type="ORF">Daesc_002696</name>
</gene>
<evidence type="ECO:0000259" key="3">
    <source>
        <dbReference type="Pfam" id="PF00085"/>
    </source>
</evidence>
<protein>
    <recommendedName>
        <fullName evidence="3">Thioredoxin domain-containing protein</fullName>
    </recommendedName>
</protein>
<proteinExistence type="inferred from homology"/>
<feature type="chain" id="PRO_5043410816" description="Thioredoxin domain-containing protein" evidence="2">
    <location>
        <begin position="21"/>
        <end position="339"/>
    </location>
</feature>
<name>A0AAX6MRC4_9PEZI</name>
<evidence type="ECO:0000313" key="5">
    <source>
        <dbReference type="Proteomes" id="UP001369815"/>
    </source>
</evidence>
<dbReference type="InterPro" id="IPR013766">
    <property type="entry name" value="Thioredoxin_domain"/>
</dbReference>
<reference evidence="4 5" key="1">
    <citation type="journal article" date="2024" name="Front Chem Biol">
        <title>Unveiling the potential of Daldinia eschscholtzii MFLUCC 19-0629 through bioactivity and bioinformatics studies for enhanced sustainable agriculture production.</title>
        <authorList>
            <person name="Brooks S."/>
            <person name="Weaver J.A."/>
            <person name="Klomchit A."/>
            <person name="Alharthi S.A."/>
            <person name="Onlamun T."/>
            <person name="Nurani R."/>
            <person name="Vong T.K."/>
            <person name="Alberti F."/>
            <person name="Greco C."/>
        </authorList>
    </citation>
    <scope>NUCLEOTIDE SEQUENCE [LARGE SCALE GENOMIC DNA]</scope>
    <source>
        <strain evidence="4">MFLUCC 19-0629</strain>
    </source>
</reference>
<dbReference type="CDD" id="cd02982">
    <property type="entry name" value="PDI_b'_family"/>
    <property type="match status" value="1"/>
</dbReference>
<comment type="caution">
    <text evidence="4">The sequence shown here is derived from an EMBL/GenBank/DDBJ whole genome shotgun (WGS) entry which is preliminary data.</text>
</comment>
<dbReference type="GO" id="GO:0005783">
    <property type="term" value="C:endoplasmic reticulum"/>
    <property type="evidence" value="ECO:0007669"/>
    <property type="project" value="TreeGrafter"/>
</dbReference>
<dbReference type="CDD" id="cd02961">
    <property type="entry name" value="PDI_a_family"/>
    <property type="match status" value="1"/>
</dbReference>
<keyword evidence="5" id="KW-1185">Reference proteome</keyword>
<feature type="signal peptide" evidence="2">
    <location>
        <begin position="1"/>
        <end position="20"/>
    </location>
</feature>
<comment type="similarity">
    <text evidence="1">Belongs to the protein disulfide isomerase family.</text>
</comment>
<dbReference type="GO" id="GO:0006457">
    <property type="term" value="P:protein folding"/>
    <property type="evidence" value="ECO:0007669"/>
    <property type="project" value="TreeGrafter"/>
</dbReference>
<organism evidence="4 5">
    <name type="scientific">Daldinia eschscholtzii</name>
    <dbReference type="NCBI Taxonomy" id="292717"/>
    <lineage>
        <taxon>Eukaryota</taxon>
        <taxon>Fungi</taxon>
        <taxon>Dikarya</taxon>
        <taxon>Ascomycota</taxon>
        <taxon>Pezizomycotina</taxon>
        <taxon>Sordariomycetes</taxon>
        <taxon>Xylariomycetidae</taxon>
        <taxon>Xylariales</taxon>
        <taxon>Hypoxylaceae</taxon>
        <taxon>Daldinia</taxon>
    </lineage>
</organism>
<dbReference type="GO" id="GO:0003756">
    <property type="term" value="F:protein disulfide isomerase activity"/>
    <property type="evidence" value="ECO:0007669"/>
    <property type="project" value="TreeGrafter"/>
</dbReference>
<sequence>MKIGSVELLYLLAGARITAAWEHASEDEFRRAISGHNHALVAFIEPSTAASQALEPEWTTATESEKKSLISVDCVSASSLCKEFDVISYPALRFFDGHGKMTSYRGPRRASSAVRPTITALNSEKKAAAFQSSDDYAVVARINPQDKHIKILYDTIASQYRDRLSFGSLKTDKATTVACYNNRDGQQFSISDLTSIDALPRLVESCLTPVIGEFTRANEMKYLQADKSIVFFFSPSSAEREAYVKAMLSVAKMYKEYLSFVTVDANEYGDLAAPLGLAPGVFPALSVQNPMFGKVFPYPRGRDITPEAIGAFLMDISQGKVKAWDGTMSAGEGRAHDEL</sequence>
<dbReference type="Proteomes" id="UP001369815">
    <property type="component" value="Unassembled WGS sequence"/>
</dbReference>
<evidence type="ECO:0000256" key="2">
    <source>
        <dbReference type="SAM" id="SignalP"/>
    </source>
</evidence>
<dbReference type="AlphaFoldDB" id="A0AAX6MRC4"/>
<evidence type="ECO:0000313" key="4">
    <source>
        <dbReference type="EMBL" id="KAK6955066.1"/>
    </source>
</evidence>
<dbReference type="GO" id="GO:0034976">
    <property type="term" value="P:response to endoplasmic reticulum stress"/>
    <property type="evidence" value="ECO:0007669"/>
    <property type="project" value="TreeGrafter"/>
</dbReference>
<accession>A0AAX6MRC4</accession>
<dbReference type="SUPFAM" id="SSF52833">
    <property type="entry name" value="Thioredoxin-like"/>
    <property type="match status" value="2"/>
</dbReference>
<feature type="domain" description="Thioredoxin" evidence="3">
    <location>
        <begin position="24"/>
        <end position="111"/>
    </location>
</feature>
<dbReference type="PANTHER" id="PTHR18929">
    <property type="entry name" value="PROTEIN DISULFIDE ISOMERASE"/>
    <property type="match status" value="1"/>
</dbReference>
<dbReference type="EMBL" id="JBANMG010000003">
    <property type="protein sequence ID" value="KAK6955066.1"/>
    <property type="molecule type" value="Genomic_DNA"/>
</dbReference>
<dbReference type="InterPro" id="IPR036249">
    <property type="entry name" value="Thioredoxin-like_sf"/>
</dbReference>
<keyword evidence="2" id="KW-0732">Signal</keyword>
<dbReference type="Pfam" id="PF00085">
    <property type="entry name" value="Thioredoxin"/>
    <property type="match status" value="1"/>
</dbReference>
<evidence type="ECO:0000256" key="1">
    <source>
        <dbReference type="ARBA" id="ARBA00006347"/>
    </source>
</evidence>
<dbReference type="Gene3D" id="3.40.30.10">
    <property type="entry name" value="Glutaredoxin"/>
    <property type="match status" value="2"/>
</dbReference>
<dbReference type="Pfam" id="PF13848">
    <property type="entry name" value="Thioredoxin_6"/>
    <property type="match status" value="1"/>
</dbReference>